<feature type="transmembrane region" description="Helical" evidence="2">
    <location>
        <begin position="243"/>
        <end position="267"/>
    </location>
</feature>
<feature type="transmembrane region" description="Helical" evidence="2">
    <location>
        <begin position="288"/>
        <end position="316"/>
    </location>
</feature>
<dbReference type="PANTHER" id="PTHR34391:SF2">
    <property type="entry name" value="TRP C-TERMINAL DOMAIN-CONTAINING PROTEIN"/>
    <property type="match status" value="1"/>
</dbReference>
<keyword evidence="2" id="KW-1133">Transmembrane helix</keyword>
<gene>
    <name evidence="3" type="ORF">BD410DRAFT_818288</name>
</gene>
<dbReference type="VEuPathDB" id="FungiDB:BD410DRAFT_818288"/>
<accession>A0A4Y7QMG2</accession>
<organism evidence="3 4">
    <name type="scientific">Rickenella mellea</name>
    <dbReference type="NCBI Taxonomy" id="50990"/>
    <lineage>
        <taxon>Eukaryota</taxon>
        <taxon>Fungi</taxon>
        <taxon>Dikarya</taxon>
        <taxon>Basidiomycota</taxon>
        <taxon>Agaricomycotina</taxon>
        <taxon>Agaricomycetes</taxon>
        <taxon>Hymenochaetales</taxon>
        <taxon>Rickenellaceae</taxon>
        <taxon>Rickenella</taxon>
    </lineage>
</organism>
<keyword evidence="4" id="KW-1185">Reference proteome</keyword>
<evidence type="ECO:0000256" key="2">
    <source>
        <dbReference type="SAM" id="Phobius"/>
    </source>
</evidence>
<dbReference type="EMBL" id="ML170157">
    <property type="protein sequence ID" value="TDL28843.1"/>
    <property type="molecule type" value="Genomic_DNA"/>
</dbReference>
<feature type="transmembrane region" description="Helical" evidence="2">
    <location>
        <begin position="205"/>
        <end position="223"/>
    </location>
</feature>
<feature type="transmembrane region" description="Helical" evidence="2">
    <location>
        <begin position="389"/>
        <end position="413"/>
    </location>
</feature>
<evidence type="ECO:0000313" key="3">
    <source>
        <dbReference type="EMBL" id="TDL28843.1"/>
    </source>
</evidence>
<evidence type="ECO:0000313" key="4">
    <source>
        <dbReference type="Proteomes" id="UP000294933"/>
    </source>
</evidence>
<protein>
    <submittedName>
        <fullName evidence="3">Uncharacterized protein</fullName>
    </submittedName>
</protein>
<dbReference type="Proteomes" id="UP000294933">
    <property type="component" value="Unassembled WGS sequence"/>
</dbReference>
<dbReference type="OrthoDB" id="2448307at2759"/>
<feature type="region of interest" description="Disordered" evidence="1">
    <location>
        <begin position="1"/>
        <end position="35"/>
    </location>
</feature>
<dbReference type="PANTHER" id="PTHR34391">
    <property type="entry name" value="UPF0658 GOLGI APPARATUS MEMBRANE PROTEIN C1952.10C-RELATED"/>
    <property type="match status" value="1"/>
</dbReference>
<feature type="compositionally biased region" description="Polar residues" evidence="1">
    <location>
        <begin position="1"/>
        <end position="19"/>
    </location>
</feature>
<proteinExistence type="predicted"/>
<sequence>MSNFRMPYANSSSQHLSSYPPQPEHPQDDDEYKIPYDDSIIDGYAHAEVELSRHSQHLKSQRSLHLVPPENQSWQQPHYPLSQKPSFLSDRTSGLDSEFGSHDGGSSMAYSLPQTKEKVEPPRTFWQTIIPDSMACRLYVLTVIIEMIIDVSVEAWIYMRFRHAVDDEDTGTRRLPVYLGIFAFAHLFQFAMALDAVYARNTLQFIFLTVFNAMLLVYGVVQISEISDLNATGISQSNIPVSALTTTIPIVIGVAEIAYVALGWKIWSEFGWKVYKLLGADRRVKRMFAHYQIFVCLIKFDVFFFIGFSVQLIWLVLNRTNWEWYVTCAALPLSFLLLVEGLMAARQEHKAMMQTFMAGCVGAMVYFVYKLYKIILIRTTLGTVFKSLAIFAVIAIFLLLLTFIMGVVVLRNFGAGLKYHMTKSRSNTNTLVRRGTEHQTRHSVYPMSANPNRMSID</sequence>
<keyword evidence="2" id="KW-0812">Transmembrane</keyword>
<name>A0A4Y7QMG2_9AGAM</name>
<feature type="transmembrane region" description="Helical" evidence="2">
    <location>
        <begin position="322"/>
        <end position="339"/>
    </location>
</feature>
<keyword evidence="2" id="KW-0472">Membrane</keyword>
<dbReference type="InterPro" id="IPR040410">
    <property type="entry name" value="UPF0658_Golgi"/>
</dbReference>
<evidence type="ECO:0000256" key="1">
    <source>
        <dbReference type="SAM" id="MobiDB-lite"/>
    </source>
</evidence>
<feature type="transmembrane region" description="Helical" evidence="2">
    <location>
        <begin position="351"/>
        <end position="369"/>
    </location>
</feature>
<reference evidence="3 4" key="1">
    <citation type="submission" date="2018-06" db="EMBL/GenBank/DDBJ databases">
        <title>A transcriptomic atlas of mushroom development highlights an independent origin of complex multicellularity.</title>
        <authorList>
            <consortium name="DOE Joint Genome Institute"/>
            <person name="Krizsan K."/>
            <person name="Almasi E."/>
            <person name="Merenyi Z."/>
            <person name="Sahu N."/>
            <person name="Viragh M."/>
            <person name="Koszo T."/>
            <person name="Mondo S."/>
            <person name="Kiss B."/>
            <person name="Balint B."/>
            <person name="Kues U."/>
            <person name="Barry K."/>
            <person name="Hegedus J.C."/>
            <person name="Henrissat B."/>
            <person name="Johnson J."/>
            <person name="Lipzen A."/>
            <person name="Ohm R."/>
            <person name="Nagy I."/>
            <person name="Pangilinan J."/>
            <person name="Yan J."/>
            <person name="Xiong Y."/>
            <person name="Grigoriev I.V."/>
            <person name="Hibbett D.S."/>
            <person name="Nagy L.G."/>
        </authorList>
    </citation>
    <scope>NUCLEOTIDE SEQUENCE [LARGE SCALE GENOMIC DNA]</scope>
    <source>
        <strain evidence="3 4">SZMC22713</strain>
    </source>
</reference>
<feature type="transmembrane region" description="Helical" evidence="2">
    <location>
        <begin position="177"/>
        <end position="198"/>
    </location>
</feature>
<dbReference type="AlphaFoldDB" id="A0A4Y7QMG2"/>
<dbReference type="GO" id="GO:0005794">
    <property type="term" value="C:Golgi apparatus"/>
    <property type="evidence" value="ECO:0007669"/>
    <property type="project" value="TreeGrafter"/>
</dbReference>
<feature type="transmembrane region" description="Helical" evidence="2">
    <location>
        <begin position="138"/>
        <end position="157"/>
    </location>
</feature>